<dbReference type="GO" id="GO:0003677">
    <property type="term" value="F:DNA binding"/>
    <property type="evidence" value="ECO:0007669"/>
    <property type="project" value="InterPro"/>
</dbReference>
<reference evidence="2" key="1">
    <citation type="submission" date="2021-06" db="EMBL/GenBank/DDBJ databases">
        <authorList>
            <person name="Kallberg Y."/>
            <person name="Tangrot J."/>
            <person name="Rosling A."/>
        </authorList>
    </citation>
    <scope>NUCLEOTIDE SEQUENCE</scope>
    <source>
        <strain evidence="2">FL966</strain>
    </source>
</reference>
<comment type="caution">
    <text evidence="2">The sequence shown here is derived from an EMBL/GenBank/DDBJ whole genome shotgun (WGS) entry which is preliminary data.</text>
</comment>
<proteinExistence type="predicted"/>
<protein>
    <submittedName>
        <fullName evidence="2">9402_t:CDS:1</fullName>
    </submittedName>
</protein>
<feature type="domain" description="Restriction endonuclease type IV Mrr" evidence="1">
    <location>
        <begin position="44"/>
        <end position="123"/>
    </location>
</feature>
<dbReference type="EMBL" id="CAJVQA010036334">
    <property type="protein sequence ID" value="CAG8808392.1"/>
    <property type="molecule type" value="Genomic_DNA"/>
</dbReference>
<dbReference type="Proteomes" id="UP000789759">
    <property type="component" value="Unassembled WGS sequence"/>
</dbReference>
<evidence type="ECO:0000313" key="3">
    <source>
        <dbReference type="Proteomes" id="UP000789759"/>
    </source>
</evidence>
<sequence length="123" mass="14610">MSVTLIKTSLIVYDYEKNEHELQIIEGCKKYMKEIIEILENTKGVVFDKNYDVKSIDNDRDKDIIVFYENFKIIIRYKYRNLKNIGYNEIGDFNLLINTYHNDHIGVMVTNKNYSKNAKTEAK</sequence>
<accession>A0A9N9K2L9</accession>
<dbReference type="GO" id="GO:0009307">
    <property type="term" value="P:DNA restriction-modification system"/>
    <property type="evidence" value="ECO:0007669"/>
    <property type="project" value="InterPro"/>
</dbReference>
<evidence type="ECO:0000313" key="2">
    <source>
        <dbReference type="EMBL" id="CAG8808392.1"/>
    </source>
</evidence>
<name>A0A9N9K2L9_9GLOM</name>
<dbReference type="AlphaFoldDB" id="A0A9N9K2L9"/>
<feature type="non-terminal residue" evidence="2">
    <location>
        <position position="123"/>
    </location>
</feature>
<gene>
    <name evidence="2" type="ORF">CPELLU_LOCUS18381</name>
</gene>
<dbReference type="Pfam" id="PF04471">
    <property type="entry name" value="Mrr_cat"/>
    <property type="match status" value="1"/>
</dbReference>
<organism evidence="2 3">
    <name type="scientific">Cetraspora pellucida</name>
    <dbReference type="NCBI Taxonomy" id="1433469"/>
    <lineage>
        <taxon>Eukaryota</taxon>
        <taxon>Fungi</taxon>
        <taxon>Fungi incertae sedis</taxon>
        <taxon>Mucoromycota</taxon>
        <taxon>Glomeromycotina</taxon>
        <taxon>Glomeromycetes</taxon>
        <taxon>Diversisporales</taxon>
        <taxon>Gigasporaceae</taxon>
        <taxon>Cetraspora</taxon>
    </lineage>
</organism>
<keyword evidence="3" id="KW-1185">Reference proteome</keyword>
<dbReference type="OrthoDB" id="2443154at2759"/>
<dbReference type="InterPro" id="IPR007560">
    <property type="entry name" value="Restrct_endonuc_IV_Mrr"/>
</dbReference>
<dbReference type="GO" id="GO:0004519">
    <property type="term" value="F:endonuclease activity"/>
    <property type="evidence" value="ECO:0007669"/>
    <property type="project" value="InterPro"/>
</dbReference>
<evidence type="ECO:0000259" key="1">
    <source>
        <dbReference type="Pfam" id="PF04471"/>
    </source>
</evidence>